<comment type="catalytic activity">
    <reaction evidence="7">
        <text>a peptidoglycan chain = a peptidoglycan chain with N-acetyl-1,6-anhydromuramyl-[peptide] at the reducing end + a peptidoglycan chain with N-acetylglucosamine at the non-reducing end.</text>
        <dbReference type="EC" id="4.2.2.29"/>
    </reaction>
</comment>
<dbReference type="GO" id="GO:0071555">
    <property type="term" value="P:cell wall organization"/>
    <property type="evidence" value="ECO:0007669"/>
    <property type="project" value="UniProtKB-KW"/>
</dbReference>
<dbReference type="Gene3D" id="3.30.1490.480">
    <property type="entry name" value="Endolytic murein transglycosylase"/>
    <property type="match status" value="1"/>
</dbReference>
<reference evidence="9 11" key="1">
    <citation type="submission" date="2017-09" db="EMBL/GenBank/DDBJ databases">
        <title>Bacterial and phytoplankton interrelationship in Kongsfjorden, an Arctic fjord.</title>
        <authorList>
            <person name="Sinha R."/>
            <person name="Krishnan K."/>
        </authorList>
    </citation>
    <scope>NUCLEOTIDE SEQUENCE [LARGE SCALE GENOMIC DNA]</scope>
    <source>
        <strain evidence="9 11">58</strain>
    </source>
</reference>
<keyword evidence="7" id="KW-0997">Cell inner membrane</keyword>
<sequence>MAGWPPFQIRPSIGGAGNKVKSILRLFRLLFVLTLFLVGGLALWGYFTLQSALDQPLQVELVQNLDVPSGSSPARIFSRLEQDGILHSSEWLRRYWQWQKPDAVLQVGEYVMEPGMTAEDLLQRLANAEVLQRSVTLVEGWTFKQVRDQLSRAERLQQTLDPDWSMEKVMDELGLKGVHAEGQFFPDTYQYTFGMSDRDILLRAYERMQHVLEEAWASRAENLPIKTPYEALILASIIERETGVPHERDEIAGVFTRRLQIGMRLQTDPTVIYGMGDDYEGRIRLRHLREPTAYNTYTIDGLPPTPIAMPGREALIAAVTPKKGSSLYFVAKGDGSHVFSNSLQEHNQAVRRFQIEQRAADYRSSPAPADQTEEAEQ</sequence>
<evidence type="ECO:0000256" key="5">
    <source>
        <dbReference type="ARBA" id="ARBA00023239"/>
    </source>
</evidence>
<accession>A0AA91TZE9</accession>
<dbReference type="PANTHER" id="PTHR30518">
    <property type="entry name" value="ENDOLYTIC MUREIN TRANSGLYCOSYLASE"/>
    <property type="match status" value="1"/>
</dbReference>
<proteinExistence type="inferred from homology"/>
<keyword evidence="3 7" id="KW-1133">Transmembrane helix</keyword>
<comment type="subcellular location">
    <subcellularLocation>
        <location evidence="7">Cell inner membrane</location>
        <topology evidence="7">Single-pass membrane protein</topology>
    </subcellularLocation>
</comment>
<dbReference type="EMBL" id="CP033116">
    <property type="protein sequence ID" value="QFY57368.1"/>
    <property type="molecule type" value="Genomic_DNA"/>
</dbReference>
<keyword evidence="12" id="KW-1185">Reference proteome</keyword>
<dbReference type="HAMAP" id="MF_02065">
    <property type="entry name" value="MltG"/>
    <property type="match status" value="1"/>
</dbReference>
<evidence type="ECO:0000256" key="8">
    <source>
        <dbReference type="SAM" id="MobiDB-lite"/>
    </source>
</evidence>
<comment type="function">
    <text evidence="7">Functions as a peptidoglycan terminase that cleaves nascent peptidoglycan strands endolytically to terminate their elongation.</text>
</comment>
<keyword evidence="6 7" id="KW-0961">Cell wall biogenesis/degradation</keyword>
<dbReference type="AlphaFoldDB" id="A0AA91TZE9"/>
<evidence type="ECO:0000256" key="6">
    <source>
        <dbReference type="ARBA" id="ARBA00023316"/>
    </source>
</evidence>
<protein>
    <recommendedName>
        <fullName evidence="7">Endolytic murein transglycosylase</fullName>
        <ecNumber evidence="7">4.2.2.29</ecNumber>
    </recommendedName>
    <alternativeName>
        <fullName evidence="7">Peptidoglycan lytic transglycosylase</fullName>
    </alternativeName>
    <alternativeName>
        <fullName evidence="7">Peptidoglycan polymerization terminase</fullName>
    </alternativeName>
</protein>
<reference evidence="10 12" key="2">
    <citation type="submission" date="2018-10" db="EMBL/GenBank/DDBJ databases">
        <title>Complete genome sequence of Pseudomonas pelagia strain Kongs-67.</title>
        <authorList>
            <person name="Sinha R.K."/>
            <person name="Krishnan K."/>
        </authorList>
    </citation>
    <scope>NUCLEOTIDE SEQUENCE [LARGE SCALE GENOMIC DNA]</scope>
    <source>
        <strain evidence="10 12">Kongs-67</strain>
    </source>
</reference>
<keyword evidence="2 7" id="KW-0812">Transmembrane</keyword>
<dbReference type="InterPro" id="IPR003770">
    <property type="entry name" value="MLTG-like"/>
</dbReference>
<dbReference type="Pfam" id="PF02618">
    <property type="entry name" value="YceG"/>
    <property type="match status" value="1"/>
</dbReference>
<keyword evidence="4 7" id="KW-0472">Membrane</keyword>
<dbReference type="Proteomes" id="UP000243750">
    <property type="component" value="Unassembled WGS sequence"/>
</dbReference>
<dbReference type="GO" id="GO:0009252">
    <property type="term" value="P:peptidoglycan biosynthetic process"/>
    <property type="evidence" value="ECO:0007669"/>
    <property type="project" value="UniProtKB-UniRule"/>
</dbReference>
<dbReference type="CDD" id="cd08010">
    <property type="entry name" value="MltG_like"/>
    <property type="match status" value="1"/>
</dbReference>
<evidence type="ECO:0000313" key="12">
    <source>
        <dbReference type="Proteomes" id="UP000344571"/>
    </source>
</evidence>
<dbReference type="NCBIfam" id="TIGR00247">
    <property type="entry name" value="endolytic transglycosylase MltG"/>
    <property type="match status" value="1"/>
</dbReference>
<evidence type="ECO:0000256" key="3">
    <source>
        <dbReference type="ARBA" id="ARBA00022989"/>
    </source>
</evidence>
<feature type="transmembrane region" description="Helical" evidence="7">
    <location>
        <begin position="26"/>
        <end position="47"/>
    </location>
</feature>
<dbReference type="GO" id="GO:0005886">
    <property type="term" value="C:plasma membrane"/>
    <property type="evidence" value="ECO:0007669"/>
    <property type="project" value="UniProtKB-SubCell"/>
</dbReference>
<gene>
    <name evidence="7 10" type="primary">mltG</name>
    <name evidence="9" type="ORF">CO192_18985</name>
    <name evidence="10" type="ORF">EAO82_13920</name>
</gene>
<dbReference type="Gene3D" id="3.30.160.60">
    <property type="entry name" value="Classic Zinc Finger"/>
    <property type="match status" value="1"/>
</dbReference>
<evidence type="ECO:0000256" key="2">
    <source>
        <dbReference type="ARBA" id="ARBA00022692"/>
    </source>
</evidence>
<dbReference type="Proteomes" id="UP000344571">
    <property type="component" value="Chromosome"/>
</dbReference>
<dbReference type="EMBL" id="NWMT01000244">
    <property type="protein sequence ID" value="PCC97784.1"/>
    <property type="molecule type" value="Genomic_DNA"/>
</dbReference>
<evidence type="ECO:0000313" key="10">
    <source>
        <dbReference type="EMBL" id="QFY57368.1"/>
    </source>
</evidence>
<keyword evidence="1 7" id="KW-1003">Cell membrane</keyword>
<evidence type="ECO:0000256" key="1">
    <source>
        <dbReference type="ARBA" id="ARBA00022475"/>
    </source>
</evidence>
<evidence type="ECO:0000313" key="9">
    <source>
        <dbReference type="EMBL" id="PCC97784.1"/>
    </source>
</evidence>
<feature type="region of interest" description="Disordered" evidence="8">
    <location>
        <begin position="357"/>
        <end position="377"/>
    </location>
</feature>
<feature type="site" description="Important for catalytic activity" evidence="7">
    <location>
        <position position="241"/>
    </location>
</feature>
<evidence type="ECO:0000313" key="11">
    <source>
        <dbReference type="Proteomes" id="UP000243750"/>
    </source>
</evidence>
<dbReference type="PANTHER" id="PTHR30518:SF2">
    <property type="entry name" value="ENDOLYTIC MUREIN TRANSGLYCOSYLASE"/>
    <property type="match status" value="1"/>
</dbReference>
<name>A0AA91TZE9_9GAMM</name>
<dbReference type="EC" id="4.2.2.29" evidence="7"/>
<evidence type="ECO:0000256" key="7">
    <source>
        <dbReference type="HAMAP-Rule" id="MF_02065"/>
    </source>
</evidence>
<keyword evidence="5 7" id="KW-0456">Lyase</keyword>
<organism evidence="9 11">
    <name type="scientific">Halopseudomonas pelagia</name>
    <dbReference type="NCBI Taxonomy" id="553151"/>
    <lineage>
        <taxon>Bacteria</taxon>
        <taxon>Pseudomonadati</taxon>
        <taxon>Pseudomonadota</taxon>
        <taxon>Gammaproteobacteria</taxon>
        <taxon>Pseudomonadales</taxon>
        <taxon>Pseudomonadaceae</taxon>
        <taxon>Halopseudomonas</taxon>
    </lineage>
</organism>
<dbReference type="GO" id="GO:0008932">
    <property type="term" value="F:lytic endotransglycosylase activity"/>
    <property type="evidence" value="ECO:0007669"/>
    <property type="project" value="UniProtKB-UniRule"/>
</dbReference>
<comment type="similarity">
    <text evidence="7">Belongs to the transglycosylase MltG family.</text>
</comment>
<evidence type="ECO:0000256" key="4">
    <source>
        <dbReference type="ARBA" id="ARBA00023136"/>
    </source>
</evidence>